<gene>
    <name evidence="1" type="ORF">QR680_012490</name>
</gene>
<protein>
    <submittedName>
        <fullName evidence="1">Uncharacterized protein</fullName>
    </submittedName>
</protein>
<dbReference type="AlphaFoldDB" id="A0AA39LZX4"/>
<dbReference type="Proteomes" id="UP001175271">
    <property type="component" value="Unassembled WGS sequence"/>
</dbReference>
<comment type="caution">
    <text evidence="1">The sequence shown here is derived from an EMBL/GenBank/DDBJ whole genome shotgun (WGS) entry which is preliminary data.</text>
</comment>
<organism evidence="1 2">
    <name type="scientific">Steinernema hermaphroditum</name>
    <dbReference type="NCBI Taxonomy" id="289476"/>
    <lineage>
        <taxon>Eukaryota</taxon>
        <taxon>Metazoa</taxon>
        <taxon>Ecdysozoa</taxon>
        <taxon>Nematoda</taxon>
        <taxon>Chromadorea</taxon>
        <taxon>Rhabditida</taxon>
        <taxon>Tylenchina</taxon>
        <taxon>Panagrolaimomorpha</taxon>
        <taxon>Strongyloidoidea</taxon>
        <taxon>Steinernematidae</taxon>
        <taxon>Steinernema</taxon>
    </lineage>
</organism>
<keyword evidence="2" id="KW-1185">Reference proteome</keyword>
<sequence>MDAVPVVFSERVVDLLSILSGDSDKLAALKRCFWSRCAASLVMQVSSFSFDFYRDPRGALWNCEVRRKSYGGASGAISFEEFQRIPRRRVRFDAFAVENGHVEVPMEYKYSLEGAVLPVFDALSQQKRATELTIDLDDVSVTEMLLQVLHEKTFFSAIAISADSDEMAPRREIFFDFVKDQERNGLCRTMNLSGCWPRELAPWSLQVLKERKSIAILFFSPAVGFDYYESVFEWWDSLENPEELEGTLSLVPDFERSRLERVLGEQLRQNRYVTTVGRHHKKSANAWLYANLKKANSVIDLHFGKRPL</sequence>
<name>A0AA39LZX4_9BILA</name>
<evidence type="ECO:0000313" key="2">
    <source>
        <dbReference type="Proteomes" id="UP001175271"/>
    </source>
</evidence>
<dbReference type="EMBL" id="JAUCMV010000002">
    <property type="protein sequence ID" value="KAK0416446.1"/>
    <property type="molecule type" value="Genomic_DNA"/>
</dbReference>
<accession>A0AA39LZX4</accession>
<reference evidence="1" key="1">
    <citation type="submission" date="2023-06" db="EMBL/GenBank/DDBJ databases">
        <title>Genomic analysis of the entomopathogenic nematode Steinernema hermaphroditum.</title>
        <authorList>
            <person name="Schwarz E.M."/>
            <person name="Heppert J.K."/>
            <person name="Baniya A."/>
            <person name="Schwartz H.T."/>
            <person name="Tan C.-H."/>
            <person name="Antoshechkin I."/>
            <person name="Sternberg P.W."/>
            <person name="Goodrich-Blair H."/>
            <person name="Dillman A.R."/>
        </authorList>
    </citation>
    <scope>NUCLEOTIDE SEQUENCE</scope>
    <source>
        <strain evidence="1">PS9179</strain>
        <tissue evidence="1">Whole animal</tissue>
    </source>
</reference>
<evidence type="ECO:0000313" key="1">
    <source>
        <dbReference type="EMBL" id="KAK0416446.1"/>
    </source>
</evidence>
<proteinExistence type="predicted"/>